<reference evidence="2 3" key="1">
    <citation type="submission" date="2020-07" db="EMBL/GenBank/DDBJ databases">
        <title>Halosimplex pelagicum sp. nov. and Halosimplex rubrum sp. nov., isolated from salted brown alga Laminaria, and emended description of the genus Halosimplex.</title>
        <authorList>
            <person name="Cui H."/>
        </authorList>
    </citation>
    <scope>NUCLEOTIDE SEQUENCE [LARGE SCALE GENOMIC DNA]</scope>
    <source>
        <strain evidence="2 3">R27</strain>
    </source>
</reference>
<keyword evidence="1" id="KW-1133">Transmembrane helix</keyword>
<protein>
    <submittedName>
        <fullName evidence="2">Uncharacterized protein</fullName>
    </submittedName>
</protein>
<dbReference type="KEGG" id="hrr:HZS55_21600"/>
<keyword evidence="3" id="KW-1185">Reference proteome</keyword>
<keyword evidence="1" id="KW-0812">Transmembrane</keyword>
<evidence type="ECO:0000313" key="3">
    <source>
        <dbReference type="Proteomes" id="UP000509667"/>
    </source>
</evidence>
<dbReference type="GeneID" id="56080517"/>
<dbReference type="OrthoDB" id="291397at2157"/>
<organism evidence="2 3">
    <name type="scientific">Halosimplex rubrum</name>
    <dbReference type="NCBI Taxonomy" id="869889"/>
    <lineage>
        <taxon>Archaea</taxon>
        <taxon>Methanobacteriati</taxon>
        <taxon>Methanobacteriota</taxon>
        <taxon>Stenosarchaea group</taxon>
        <taxon>Halobacteria</taxon>
        <taxon>Halobacteriales</taxon>
        <taxon>Haloarculaceae</taxon>
        <taxon>Halosimplex</taxon>
    </lineage>
</organism>
<sequence>MPGGTSAVDLVCAQRDNIPVGLAVMISMGILLAFSFLFVSPGDEAFTVLVIDAVLIVGSTAFFLVTYYYCTRRAMDD</sequence>
<dbReference type="RefSeq" id="WP_179909590.1">
    <property type="nucleotide sequence ID" value="NZ_CP058910.1"/>
</dbReference>
<dbReference type="Proteomes" id="UP000509667">
    <property type="component" value="Chromosome"/>
</dbReference>
<accession>A0A7D5P320</accession>
<dbReference type="EMBL" id="CP058910">
    <property type="protein sequence ID" value="QLH79726.1"/>
    <property type="molecule type" value="Genomic_DNA"/>
</dbReference>
<feature type="transmembrane region" description="Helical" evidence="1">
    <location>
        <begin position="45"/>
        <end position="70"/>
    </location>
</feature>
<evidence type="ECO:0000313" key="2">
    <source>
        <dbReference type="EMBL" id="QLH79726.1"/>
    </source>
</evidence>
<proteinExistence type="predicted"/>
<feature type="transmembrane region" description="Helical" evidence="1">
    <location>
        <begin position="20"/>
        <end position="39"/>
    </location>
</feature>
<keyword evidence="1" id="KW-0472">Membrane</keyword>
<name>A0A7D5P320_9EURY</name>
<evidence type="ECO:0000256" key="1">
    <source>
        <dbReference type="SAM" id="Phobius"/>
    </source>
</evidence>
<gene>
    <name evidence="2" type="ORF">HZS55_21600</name>
</gene>
<dbReference type="AlphaFoldDB" id="A0A7D5P320"/>